<proteinExistence type="predicted"/>
<feature type="compositionally biased region" description="Polar residues" evidence="1">
    <location>
        <begin position="1"/>
        <end position="10"/>
    </location>
</feature>
<evidence type="ECO:0000313" key="2">
    <source>
        <dbReference type="EMBL" id="RCK60459.1"/>
    </source>
</evidence>
<evidence type="ECO:0000313" key="3">
    <source>
        <dbReference type="Proteomes" id="UP000253472"/>
    </source>
</evidence>
<accession>A0A367Y4A7</accession>
<keyword evidence="3" id="KW-1185">Reference proteome</keyword>
<comment type="caution">
    <text evidence="2">The sequence shown here is derived from an EMBL/GenBank/DDBJ whole genome shotgun (WGS) entry which is preliminary data.</text>
</comment>
<organism evidence="2 3">
    <name type="scientific">Candida viswanathii</name>
    <dbReference type="NCBI Taxonomy" id="5486"/>
    <lineage>
        <taxon>Eukaryota</taxon>
        <taxon>Fungi</taxon>
        <taxon>Dikarya</taxon>
        <taxon>Ascomycota</taxon>
        <taxon>Saccharomycotina</taxon>
        <taxon>Pichiomycetes</taxon>
        <taxon>Debaryomycetaceae</taxon>
        <taxon>Candida/Lodderomyces clade</taxon>
        <taxon>Candida</taxon>
    </lineage>
</organism>
<gene>
    <name evidence="2" type="ORF">Cantr_08005</name>
</gene>
<feature type="region of interest" description="Disordered" evidence="1">
    <location>
        <begin position="1"/>
        <end position="24"/>
    </location>
</feature>
<sequence>MTQNESSRGRSGNPEMDSGSKIREGVHVLHTSKKKLPYQGDILLPTTFWCYLNSLCIATASSQYPKNANYLAVGHVTFNQLRLSRSIGYAKWNHQK</sequence>
<name>A0A367Y4A7_9ASCO</name>
<dbReference type="AlphaFoldDB" id="A0A367Y4A7"/>
<dbReference type="EMBL" id="QLNQ01000026">
    <property type="protein sequence ID" value="RCK60459.1"/>
    <property type="molecule type" value="Genomic_DNA"/>
</dbReference>
<protein>
    <submittedName>
        <fullName evidence="2">Uncharacterized protein</fullName>
    </submittedName>
</protein>
<evidence type="ECO:0000256" key="1">
    <source>
        <dbReference type="SAM" id="MobiDB-lite"/>
    </source>
</evidence>
<reference evidence="2 3" key="1">
    <citation type="submission" date="2018-06" db="EMBL/GenBank/DDBJ databases">
        <title>Whole genome sequencing of Candida tropicalis (genome annotated by CSBL at Korea University).</title>
        <authorList>
            <person name="Ahn J."/>
        </authorList>
    </citation>
    <scope>NUCLEOTIDE SEQUENCE [LARGE SCALE GENOMIC DNA]</scope>
    <source>
        <strain evidence="2 3">ATCC 20962</strain>
    </source>
</reference>
<dbReference type="Proteomes" id="UP000253472">
    <property type="component" value="Unassembled WGS sequence"/>
</dbReference>